<dbReference type="EMBL" id="CP011125">
    <property type="protein sequence ID" value="AKF06677.1"/>
    <property type="molecule type" value="Genomic_DNA"/>
</dbReference>
<dbReference type="Proteomes" id="UP000034883">
    <property type="component" value="Chromosome"/>
</dbReference>
<dbReference type="KEGG" id="samy:DB32_003826"/>
<dbReference type="RefSeq" id="WP_053233825.1">
    <property type="nucleotide sequence ID" value="NZ_CP011125.1"/>
</dbReference>
<keyword evidence="2" id="KW-1185">Reference proteome</keyword>
<organism evidence="1 2">
    <name type="scientific">Sandaracinus amylolyticus</name>
    <dbReference type="NCBI Taxonomy" id="927083"/>
    <lineage>
        <taxon>Bacteria</taxon>
        <taxon>Pseudomonadati</taxon>
        <taxon>Myxococcota</taxon>
        <taxon>Polyangia</taxon>
        <taxon>Polyangiales</taxon>
        <taxon>Sandaracinaceae</taxon>
        <taxon>Sandaracinus</taxon>
    </lineage>
</organism>
<gene>
    <name evidence="1" type="ORF">DB32_003826</name>
</gene>
<name>A0A0F6W3Z0_9BACT</name>
<sequence length="199" mass="21583">MAIVLEYASLFVRRGTLEASYPGGFDAFWADCRSASFVADDQLARVGAMSSRDLGLIAADVRRRAPAIADHEIAIATREQSTRRWLSIGEIENTMCVWLVDTEPGAQFAACTGEMLMQGDDALQAAELASRIGALRPLGERALVVRGEAAVELDLWEDAPVVSVTSCFGRVAGFGPDASLRDELVAELVRAGWRRAPRR</sequence>
<proteinExistence type="predicted"/>
<evidence type="ECO:0000313" key="1">
    <source>
        <dbReference type="EMBL" id="AKF06677.1"/>
    </source>
</evidence>
<dbReference type="AlphaFoldDB" id="A0A0F6W3Z0"/>
<dbReference type="STRING" id="927083.DB32_003826"/>
<reference evidence="1 2" key="1">
    <citation type="submission" date="2015-03" db="EMBL/GenBank/DDBJ databases">
        <title>Genome assembly of Sandaracinus amylolyticus DSM 53668.</title>
        <authorList>
            <person name="Sharma G."/>
            <person name="Subramanian S."/>
        </authorList>
    </citation>
    <scope>NUCLEOTIDE SEQUENCE [LARGE SCALE GENOMIC DNA]</scope>
    <source>
        <strain evidence="1 2">DSM 53668</strain>
    </source>
</reference>
<protein>
    <submittedName>
        <fullName evidence="1">Uncharacterized protein</fullName>
    </submittedName>
</protein>
<dbReference type="OrthoDB" id="9805159at2"/>
<accession>A0A0F6W3Z0</accession>
<evidence type="ECO:0000313" key="2">
    <source>
        <dbReference type="Proteomes" id="UP000034883"/>
    </source>
</evidence>